<keyword evidence="3 5" id="KW-0808">Transferase</keyword>
<dbReference type="InterPro" id="IPR013216">
    <property type="entry name" value="Methyltransf_11"/>
</dbReference>
<evidence type="ECO:0000259" key="4">
    <source>
        <dbReference type="Pfam" id="PF08241"/>
    </source>
</evidence>
<dbReference type="eggNOG" id="COG0500">
    <property type="taxonomic scope" value="Bacteria"/>
</dbReference>
<dbReference type="PANTHER" id="PTHR44942">
    <property type="entry name" value="METHYLTRANSF_11 DOMAIN-CONTAINING PROTEIN"/>
    <property type="match status" value="1"/>
</dbReference>
<comment type="caution">
    <text evidence="5">The sequence shown here is derived from an EMBL/GenBank/DDBJ whole genome shotgun (WGS) entry which is preliminary data.</text>
</comment>
<gene>
    <name evidence="5" type="ORF">SCNU_16359</name>
</gene>
<keyword evidence="6" id="KW-1185">Reference proteome</keyword>
<dbReference type="Gene3D" id="3.40.50.150">
    <property type="entry name" value="Vaccinia Virus protein VP39"/>
    <property type="match status" value="1"/>
</dbReference>
<dbReference type="PANTHER" id="PTHR44942:SF4">
    <property type="entry name" value="METHYLTRANSFERASE TYPE 11 DOMAIN-CONTAINING PROTEIN"/>
    <property type="match status" value="1"/>
</dbReference>
<organism evidence="5 6">
    <name type="scientific">Gordonia neofelifaecis NRRL B-59395</name>
    <dbReference type="NCBI Taxonomy" id="644548"/>
    <lineage>
        <taxon>Bacteria</taxon>
        <taxon>Bacillati</taxon>
        <taxon>Actinomycetota</taxon>
        <taxon>Actinomycetes</taxon>
        <taxon>Mycobacteriales</taxon>
        <taxon>Gordoniaceae</taxon>
        <taxon>Gordonia</taxon>
    </lineage>
</organism>
<protein>
    <submittedName>
        <fullName evidence="5">Methyltransferase type 11</fullName>
    </submittedName>
</protein>
<dbReference type="SUPFAM" id="SSF53335">
    <property type="entry name" value="S-adenosyl-L-methionine-dependent methyltransferases"/>
    <property type="match status" value="1"/>
</dbReference>
<accession>F1YMX6</accession>
<comment type="similarity">
    <text evidence="1">Belongs to the methyltransferase superfamily.</text>
</comment>
<evidence type="ECO:0000256" key="3">
    <source>
        <dbReference type="ARBA" id="ARBA00022679"/>
    </source>
</evidence>
<dbReference type="InterPro" id="IPR051052">
    <property type="entry name" value="Diverse_substrate_MTase"/>
</dbReference>
<dbReference type="CDD" id="cd02440">
    <property type="entry name" value="AdoMet_MTases"/>
    <property type="match status" value="1"/>
</dbReference>
<evidence type="ECO:0000313" key="5">
    <source>
        <dbReference type="EMBL" id="EGD54061.1"/>
    </source>
</evidence>
<evidence type="ECO:0000313" key="6">
    <source>
        <dbReference type="Proteomes" id="UP000035065"/>
    </source>
</evidence>
<keyword evidence="2 5" id="KW-0489">Methyltransferase</keyword>
<dbReference type="STRING" id="644548.SCNU_16359"/>
<dbReference type="RefSeq" id="WP_009680468.1">
    <property type="nucleotide sequence ID" value="NZ_AEUD01000015.1"/>
</dbReference>
<sequence length="242" mass="26460">MTWFTDGSDYSAYRPTYPAEIASALAAAAPRTDSAVDVGCGTGQLTVLLAQHFSRVLGIDPSDDQIRNATQAAGIEYRVCPAERLDVSDGSASLITVAQAAHWFDLPAFYAEARRIAADDALLALITYGVVHLDDDLAERFDVFYRDEIGPYWPPERRHVDNGYADLDFPFDRVEIPPMAIERSWTLAEFVGYLGTWSAARRAHEAGAGGLLDALAEDLAPVWGDGRRTVRWPVTVLAGRVA</sequence>
<proteinExistence type="inferred from homology"/>
<name>F1YMX6_9ACTN</name>
<dbReference type="OrthoDB" id="9797252at2"/>
<dbReference type="AlphaFoldDB" id="F1YMX6"/>
<dbReference type="EMBL" id="AEUD01000015">
    <property type="protein sequence ID" value="EGD54061.1"/>
    <property type="molecule type" value="Genomic_DNA"/>
</dbReference>
<dbReference type="InterPro" id="IPR029063">
    <property type="entry name" value="SAM-dependent_MTases_sf"/>
</dbReference>
<dbReference type="Proteomes" id="UP000035065">
    <property type="component" value="Unassembled WGS sequence"/>
</dbReference>
<dbReference type="GO" id="GO:0032259">
    <property type="term" value="P:methylation"/>
    <property type="evidence" value="ECO:0007669"/>
    <property type="project" value="UniProtKB-KW"/>
</dbReference>
<reference evidence="5 6" key="1">
    <citation type="journal article" date="2011" name="J. Bacteriol.">
        <title>Draft Genome Sequence of Gordonia neofelifaecis NRRL B-59395, a Cholesterol-Degrading Actinomycete.</title>
        <authorList>
            <person name="Ge F."/>
            <person name="Li W."/>
            <person name="Chen G."/>
            <person name="Liu Y."/>
            <person name="Zhang G."/>
            <person name="Yong B."/>
            <person name="Wang Q."/>
            <person name="Wang N."/>
            <person name="Huang Z."/>
            <person name="Li W."/>
            <person name="Wang J."/>
            <person name="Wu C."/>
            <person name="Xie Q."/>
            <person name="Liu G."/>
        </authorList>
    </citation>
    <scope>NUCLEOTIDE SEQUENCE [LARGE SCALE GENOMIC DNA]</scope>
    <source>
        <strain evidence="5 6">NRRL B-59395</strain>
    </source>
</reference>
<dbReference type="Pfam" id="PF08241">
    <property type="entry name" value="Methyltransf_11"/>
    <property type="match status" value="1"/>
</dbReference>
<evidence type="ECO:0000256" key="2">
    <source>
        <dbReference type="ARBA" id="ARBA00022603"/>
    </source>
</evidence>
<evidence type="ECO:0000256" key="1">
    <source>
        <dbReference type="ARBA" id="ARBA00008361"/>
    </source>
</evidence>
<feature type="domain" description="Methyltransferase type 11" evidence="4">
    <location>
        <begin position="36"/>
        <end position="123"/>
    </location>
</feature>
<dbReference type="GO" id="GO:0008757">
    <property type="term" value="F:S-adenosylmethionine-dependent methyltransferase activity"/>
    <property type="evidence" value="ECO:0007669"/>
    <property type="project" value="InterPro"/>
</dbReference>